<dbReference type="Proteomes" id="UP001596439">
    <property type="component" value="Unassembled WGS sequence"/>
</dbReference>
<keyword evidence="1" id="KW-0472">Membrane</keyword>
<feature type="transmembrane region" description="Helical" evidence="1">
    <location>
        <begin position="122"/>
        <end position="141"/>
    </location>
</feature>
<dbReference type="RefSeq" id="WP_214789604.1">
    <property type="nucleotide sequence ID" value="NZ_JANIEL010000077.1"/>
</dbReference>
<feature type="transmembrane region" description="Helical" evidence="1">
    <location>
        <begin position="89"/>
        <end position="110"/>
    </location>
</feature>
<protein>
    <recommendedName>
        <fullName evidence="4">DUF2238 domain-containing protein</fullName>
    </recommendedName>
</protein>
<dbReference type="Pfam" id="PF09997">
    <property type="entry name" value="DUF2238"/>
    <property type="match status" value="1"/>
</dbReference>
<evidence type="ECO:0000313" key="2">
    <source>
        <dbReference type="EMBL" id="MFC7390490.1"/>
    </source>
</evidence>
<feature type="transmembrane region" description="Helical" evidence="1">
    <location>
        <begin position="61"/>
        <end position="83"/>
    </location>
</feature>
<proteinExistence type="predicted"/>
<sequence>MKLTKGRILEFGFVLFMAVMLVTSIIEESWFDASVAGAGIISGLIPFFIEKTFKTELDSKMKVAYILFLFASQYLGSIVGLYGNGWWDTFLHLLSGIFLAFLGFDFFSRLDDDIRTEIPKRFLFVYIVVFSMAGAALWEMYEFTSDVVLNTTMQGNGNDDTMVDIIAGSLGGVLAAFFVVTLHQREKSKQKRHMKKSS</sequence>
<keyword evidence="1" id="KW-1133">Transmembrane helix</keyword>
<organism evidence="2 3">
    <name type="scientific">Exiguobacterium aestuarii</name>
    <dbReference type="NCBI Taxonomy" id="273527"/>
    <lineage>
        <taxon>Bacteria</taxon>
        <taxon>Bacillati</taxon>
        <taxon>Bacillota</taxon>
        <taxon>Bacilli</taxon>
        <taxon>Bacillales</taxon>
        <taxon>Bacillales Family XII. Incertae Sedis</taxon>
        <taxon>Exiguobacterium</taxon>
    </lineage>
</organism>
<feature type="transmembrane region" description="Helical" evidence="1">
    <location>
        <begin position="7"/>
        <end position="25"/>
    </location>
</feature>
<feature type="transmembrane region" description="Helical" evidence="1">
    <location>
        <begin position="31"/>
        <end position="49"/>
    </location>
</feature>
<gene>
    <name evidence="2" type="ORF">ACFQO8_10030</name>
</gene>
<keyword evidence="3" id="KW-1185">Reference proteome</keyword>
<accession>A0ABW2PPQ0</accession>
<feature type="transmembrane region" description="Helical" evidence="1">
    <location>
        <begin position="161"/>
        <end position="182"/>
    </location>
</feature>
<evidence type="ECO:0000256" key="1">
    <source>
        <dbReference type="SAM" id="Phobius"/>
    </source>
</evidence>
<comment type="caution">
    <text evidence="2">The sequence shown here is derived from an EMBL/GenBank/DDBJ whole genome shotgun (WGS) entry which is preliminary data.</text>
</comment>
<evidence type="ECO:0000313" key="3">
    <source>
        <dbReference type="Proteomes" id="UP001596439"/>
    </source>
</evidence>
<name>A0ABW2PPQ0_9BACL</name>
<dbReference type="InterPro" id="IPR014509">
    <property type="entry name" value="YjdF-like"/>
</dbReference>
<evidence type="ECO:0008006" key="4">
    <source>
        <dbReference type="Google" id="ProtNLM"/>
    </source>
</evidence>
<keyword evidence="1" id="KW-0812">Transmembrane</keyword>
<dbReference type="EMBL" id="JBHTCE010000001">
    <property type="protein sequence ID" value="MFC7390490.1"/>
    <property type="molecule type" value="Genomic_DNA"/>
</dbReference>
<reference evidence="3" key="1">
    <citation type="journal article" date="2019" name="Int. J. Syst. Evol. Microbiol.">
        <title>The Global Catalogue of Microorganisms (GCM) 10K type strain sequencing project: providing services to taxonomists for standard genome sequencing and annotation.</title>
        <authorList>
            <consortium name="The Broad Institute Genomics Platform"/>
            <consortium name="The Broad Institute Genome Sequencing Center for Infectious Disease"/>
            <person name="Wu L."/>
            <person name="Ma J."/>
        </authorList>
    </citation>
    <scope>NUCLEOTIDE SEQUENCE [LARGE SCALE GENOMIC DNA]</scope>
    <source>
        <strain evidence="3">CCUG 55590</strain>
    </source>
</reference>